<feature type="transmembrane region" description="Helical" evidence="8">
    <location>
        <begin position="364"/>
        <end position="382"/>
    </location>
</feature>
<feature type="transmembrane region" description="Helical" evidence="8">
    <location>
        <begin position="62"/>
        <end position="81"/>
    </location>
</feature>
<dbReference type="InterPro" id="IPR011701">
    <property type="entry name" value="MFS"/>
</dbReference>
<dbReference type="InterPro" id="IPR020846">
    <property type="entry name" value="MFS_dom"/>
</dbReference>
<gene>
    <name evidence="10" type="ordered locus">Rpdx1_2330</name>
</gene>
<feature type="transmembrane region" description="Helical" evidence="8">
    <location>
        <begin position="93"/>
        <end position="112"/>
    </location>
</feature>
<feature type="transmembrane region" description="Helical" evidence="8">
    <location>
        <begin position="21"/>
        <end position="42"/>
    </location>
</feature>
<reference evidence="10" key="1">
    <citation type="submission" date="2010-12" db="EMBL/GenBank/DDBJ databases">
        <title>Complete sequence of Rhodopseudomonas palustris DX-1.</title>
        <authorList>
            <consortium name="US DOE Joint Genome Institute"/>
            <person name="Lucas S."/>
            <person name="Copeland A."/>
            <person name="Lapidus A."/>
            <person name="Cheng J.-F."/>
            <person name="Goodwin L."/>
            <person name="Pitluck S."/>
            <person name="Misra M."/>
            <person name="Chertkov O."/>
            <person name="Detter J.C."/>
            <person name="Han C."/>
            <person name="Tapia R."/>
            <person name="Land M."/>
            <person name="Hauser L."/>
            <person name="Kyrpides N."/>
            <person name="Ivanova N."/>
            <person name="Ovchinnikova G."/>
            <person name="Logan B."/>
            <person name="Oda Y."/>
            <person name="Harwood C."/>
            <person name="Woyke T."/>
        </authorList>
    </citation>
    <scope>NUCLEOTIDE SEQUENCE [LARGE SCALE GENOMIC DNA]</scope>
    <source>
        <strain evidence="10">DX-1</strain>
    </source>
</reference>
<dbReference type="CDD" id="cd17388">
    <property type="entry name" value="MFS_TetA"/>
    <property type="match status" value="1"/>
</dbReference>
<dbReference type="BioCyc" id="RPAL652103:RPDX1_RS11415-MONOMER"/>
<organism evidence="10 11">
    <name type="scientific">Rhodopseudomonas palustris (strain DX-1)</name>
    <dbReference type="NCBI Taxonomy" id="652103"/>
    <lineage>
        <taxon>Bacteria</taxon>
        <taxon>Pseudomonadati</taxon>
        <taxon>Pseudomonadota</taxon>
        <taxon>Alphaproteobacteria</taxon>
        <taxon>Hyphomicrobiales</taxon>
        <taxon>Nitrobacteraceae</taxon>
        <taxon>Rhodopseudomonas</taxon>
    </lineage>
</organism>
<dbReference type="OrthoDB" id="9764259at2"/>
<dbReference type="PANTHER" id="PTHR23504:SF15">
    <property type="entry name" value="MAJOR FACILITATOR SUPERFAMILY (MFS) PROFILE DOMAIN-CONTAINING PROTEIN"/>
    <property type="match status" value="1"/>
</dbReference>
<dbReference type="PROSITE" id="PS50850">
    <property type="entry name" value="MFS"/>
    <property type="match status" value="1"/>
</dbReference>
<dbReference type="eggNOG" id="COG2814">
    <property type="taxonomic scope" value="Bacteria"/>
</dbReference>
<proteinExistence type="inferred from homology"/>
<keyword evidence="4" id="KW-0813">Transport</keyword>
<dbReference type="InterPro" id="IPR005829">
    <property type="entry name" value="Sugar_transporter_CS"/>
</dbReference>
<name>E6VDI7_RHOPX</name>
<evidence type="ECO:0000259" key="9">
    <source>
        <dbReference type="PROSITE" id="PS50850"/>
    </source>
</evidence>
<keyword evidence="6 8" id="KW-1133">Transmembrane helix</keyword>
<feature type="transmembrane region" description="Helical" evidence="8">
    <location>
        <begin position="298"/>
        <end position="316"/>
    </location>
</feature>
<accession>E6VDI7</accession>
<feature type="domain" description="Major facilitator superfamily (MFS) profile" evidence="9">
    <location>
        <begin position="22"/>
        <end position="417"/>
    </location>
</feature>
<protein>
    <submittedName>
        <fullName evidence="10">Major facilitator superfamily MFS_1</fullName>
    </submittedName>
</protein>
<dbReference type="PANTHER" id="PTHR23504">
    <property type="entry name" value="MAJOR FACILITATOR SUPERFAMILY DOMAIN-CONTAINING PROTEIN 10"/>
    <property type="match status" value="1"/>
</dbReference>
<comment type="function">
    <text evidence="1">Resistance to tetracycline by an active tetracycline efflux. This is an energy-dependent process that decreases the accumulation of the antibiotic in whole cells. This protein functions as a metal-tetracycline/H(+) antiporter.</text>
</comment>
<dbReference type="Pfam" id="PF07690">
    <property type="entry name" value="MFS_1"/>
    <property type="match status" value="1"/>
</dbReference>
<dbReference type="InterPro" id="IPR036259">
    <property type="entry name" value="MFS_trans_sf"/>
</dbReference>
<evidence type="ECO:0000256" key="3">
    <source>
        <dbReference type="ARBA" id="ARBA00007520"/>
    </source>
</evidence>
<dbReference type="Proteomes" id="UP000001402">
    <property type="component" value="Chromosome"/>
</dbReference>
<evidence type="ECO:0000256" key="6">
    <source>
        <dbReference type="ARBA" id="ARBA00022989"/>
    </source>
</evidence>
<evidence type="ECO:0000256" key="5">
    <source>
        <dbReference type="ARBA" id="ARBA00022692"/>
    </source>
</evidence>
<comment type="subcellular location">
    <subcellularLocation>
        <location evidence="2">Membrane</location>
        <topology evidence="2">Multi-pass membrane protein</topology>
    </subcellularLocation>
</comment>
<dbReference type="AlphaFoldDB" id="E6VDI7"/>
<feature type="transmembrane region" description="Helical" evidence="8">
    <location>
        <begin position="322"/>
        <end position="343"/>
    </location>
</feature>
<dbReference type="Gene3D" id="1.20.1250.20">
    <property type="entry name" value="MFS general substrate transporter like domains"/>
    <property type="match status" value="1"/>
</dbReference>
<dbReference type="KEGG" id="rpx:Rpdx1_2330"/>
<dbReference type="PRINTS" id="PR01035">
    <property type="entry name" value="TCRTETA"/>
</dbReference>
<feature type="transmembrane region" description="Helical" evidence="8">
    <location>
        <begin position="150"/>
        <end position="173"/>
    </location>
</feature>
<dbReference type="InterPro" id="IPR001958">
    <property type="entry name" value="Tet-R_TetA/multi-R_MdtG-like"/>
</dbReference>
<feature type="transmembrane region" description="Helical" evidence="8">
    <location>
        <begin position="394"/>
        <end position="414"/>
    </location>
</feature>
<evidence type="ECO:0000313" key="11">
    <source>
        <dbReference type="Proteomes" id="UP000001402"/>
    </source>
</evidence>
<evidence type="ECO:0000313" key="10">
    <source>
        <dbReference type="EMBL" id="ADU43921.1"/>
    </source>
</evidence>
<feature type="transmembrane region" description="Helical" evidence="8">
    <location>
        <begin position="231"/>
        <end position="255"/>
    </location>
</feature>
<dbReference type="GO" id="GO:0016020">
    <property type="term" value="C:membrane"/>
    <property type="evidence" value="ECO:0007669"/>
    <property type="project" value="UniProtKB-SubCell"/>
</dbReference>
<evidence type="ECO:0000256" key="8">
    <source>
        <dbReference type="SAM" id="Phobius"/>
    </source>
</evidence>
<dbReference type="HOGENOM" id="CLU_001265_10_11_5"/>
<keyword evidence="5 8" id="KW-0812">Transmembrane</keyword>
<evidence type="ECO:0000256" key="1">
    <source>
        <dbReference type="ARBA" id="ARBA00003279"/>
    </source>
</evidence>
<dbReference type="STRING" id="652103.Rpdx1_2330"/>
<keyword evidence="7 8" id="KW-0472">Membrane</keyword>
<sequence length="421" mass="44334">MTEEATAQQTPVAGTTGPRRAAVGFIFITIALDMLSLGMILPILPKLIESFSDDNTANAARIYGLFGTAWALMQLFASPILGGLSDRFGRRPVILLSNLGLGLDYVLMALAPSLWWLFVGRVLSGITSASISTSFAYIADVTPAEKRAAVFGMVGAAFGLGFTFGPAIGGLLGGVDPRLPFWVAAALSFANTLYGLFVLPESLPRERRSPFRWKSANPIGAVRLLTSNATLAALAVVEFCAEVAHVALPAIFVLYTGYRYGWDQTTVGLALAFVGVCTTIVQGFLVGPAVKRLGERRAQIFGYGGGALGFLIYALAPSGTLFWIGIPVMTLWGIAGPATSGMMTRLVSPEQQGQLQGATTSVKSVAELIGPFFFTMIFAYFIDGGTPLHLPGAPFLVAGALLMVSVAIVVVAGGRTKRALP</sequence>
<feature type="transmembrane region" description="Helical" evidence="8">
    <location>
        <begin position="118"/>
        <end position="138"/>
    </location>
</feature>
<feature type="transmembrane region" description="Helical" evidence="8">
    <location>
        <begin position="179"/>
        <end position="199"/>
    </location>
</feature>
<dbReference type="EMBL" id="CP002418">
    <property type="protein sequence ID" value="ADU43921.1"/>
    <property type="molecule type" value="Genomic_DNA"/>
</dbReference>
<evidence type="ECO:0000256" key="4">
    <source>
        <dbReference type="ARBA" id="ARBA00022448"/>
    </source>
</evidence>
<dbReference type="SUPFAM" id="SSF103473">
    <property type="entry name" value="MFS general substrate transporter"/>
    <property type="match status" value="1"/>
</dbReference>
<comment type="similarity">
    <text evidence="3">Belongs to the major facilitator superfamily. TCR/Tet family.</text>
</comment>
<feature type="transmembrane region" description="Helical" evidence="8">
    <location>
        <begin position="267"/>
        <end position="286"/>
    </location>
</feature>
<dbReference type="PROSITE" id="PS00216">
    <property type="entry name" value="SUGAR_TRANSPORT_1"/>
    <property type="match status" value="1"/>
</dbReference>
<dbReference type="GO" id="GO:0022857">
    <property type="term" value="F:transmembrane transporter activity"/>
    <property type="evidence" value="ECO:0007669"/>
    <property type="project" value="InterPro"/>
</dbReference>
<evidence type="ECO:0000256" key="7">
    <source>
        <dbReference type="ARBA" id="ARBA00023136"/>
    </source>
</evidence>
<evidence type="ECO:0000256" key="2">
    <source>
        <dbReference type="ARBA" id="ARBA00004141"/>
    </source>
</evidence>